<dbReference type="InterPro" id="IPR042564">
    <property type="entry name" value="CRISPR-Cas6/Csy4_sf"/>
</dbReference>
<dbReference type="AlphaFoldDB" id="A0A238HID6"/>
<sequence>MKYYQEITLVGDEKPFYEQWSELYKQLHIALADVKNKHGIDGIGVSFPNYRYEEKNGKTFATLGTKLRIFAQTAEELGCLKIENWLERLTDYVHIKPIREVGNQATSYVVVRRYRDKDVTKQAENFADFKGISFQAALKHCREHKRAAKRYPFITLTSETTKQPYQLLIQQESVDLPVLGKFGAYGVNKMASNTTVPNW</sequence>
<dbReference type="OrthoDB" id="259831at2"/>
<dbReference type="EC" id="3.1.-.-" evidence="1"/>
<keyword evidence="1" id="KW-0378">Hydrolase</keyword>
<dbReference type="GO" id="GO:0043571">
    <property type="term" value="P:maintenance of CRISPR repeat elements"/>
    <property type="evidence" value="ECO:0007669"/>
    <property type="project" value="InterPro"/>
</dbReference>
<dbReference type="GO" id="GO:0004519">
    <property type="term" value="F:endonuclease activity"/>
    <property type="evidence" value="ECO:0007669"/>
    <property type="project" value="UniProtKB-KW"/>
</dbReference>
<dbReference type="Pfam" id="PF09618">
    <property type="entry name" value="Cas_Csy4"/>
    <property type="match status" value="1"/>
</dbReference>
<protein>
    <submittedName>
        <fullName evidence="1">CRISPR-associated endonuclease Cas6/Csy4</fullName>
        <ecNumber evidence="1">3.1.-.-</ecNumber>
    </submittedName>
</protein>
<dbReference type="Gene3D" id="3.30.70.2540">
    <property type="entry name" value="CRISPR-associated endoribonuclease Cas6/Csy4"/>
    <property type="match status" value="1"/>
</dbReference>
<reference evidence="1" key="1">
    <citation type="submission" date="2017-05" db="EMBL/GenBank/DDBJ databases">
        <authorList>
            <person name="Song R."/>
            <person name="Chenine A.L."/>
            <person name="Ruprecht R.M."/>
        </authorList>
    </citation>
    <scope>NUCLEOTIDE SEQUENCE</scope>
    <source>
        <strain evidence="1">Kingella_eburonensis</strain>
    </source>
</reference>
<dbReference type="InterPro" id="IPR013396">
    <property type="entry name" value="CRISPR-assoc_prot_Csy4"/>
</dbReference>
<dbReference type="RefSeq" id="WP_095063328.1">
    <property type="nucleotide sequence ID" value="NZ_JARWIB010000050.1"/>
</dbReference>
<evidence type="ECO:0000313" key="3">
    <source>
        <dbReference type="Proteomes" id="UP000215450"/>
    </source>
</evidence>
<keyword evidence="1" id="KW-0255">Endonuclease</keyword>
<evidence type="ECO:0000313" key="2">
    <source>
        <dbReference type="EMBL" id="SNB82868.1"/>
    </source>
</evidence>
<dbReference type="Proteomes" id="UP000215450">
    <property type="component" value="Unassembled WGS sequence"/>
</dbReference>
<gene>
    <name evidence="1" type="primary">cas6f</name>
    <name evidence="1" type="ORF">KEBURONENSIS_02035</name>
    <name evidence="2" type="ORF">KEBURONENSIS_02043</name>
</gene>
<accession>A0A238HID6</accession>
<organism evidence="1">
    <name type="scientific">Kingella negevensis</name>
    <dbReference type="NCBI Taxonomy" id="1522312"/>
    <lineage>
        <taxon>Bacteria</taxon>
        <taxon>Pseudomonadati</taxon>
        <taxon>Pseudomonadota</taxon>
        <taxon>Betaproteobacteria</taxon>
        <taxon>Neisseriales</taxon>
        <taxon>Neisseriaceae</taxon>
        <taxon>Kingella</taxon>
    </lineage>
</organism>
<keyword evidence="1" id="KW-0540">Nuclease</keyword>
<evidence type="ECO:0000313" key="1">
    <source>
        <dbReference type="EMBL" id="SMQ13369.1"/>
    </source>
</evidence>
<dbReference type="NCBIfam" id="TIGR02563">
    <property type="entry name" value="cas_Csy4"/>
    <property type="match status" value="1"/>
</dbReference>
<dbReference type="GO" id="GO:0016787">
    <property type="term" value="F:hydrolase activity"/>
    <property type="evidence" value="ECO:0007669"/>
    <property type="project" value="UniProtKB-KW"/>
</dbReference>
<proteinExistence type="predicted"/>
<dbReference type="EMBL" id="FXUV02000067">
    <property type="protein sequence ID" value="SNB82868.1"/>
    <property type="molecule type" value="Genomic_DNA"/>
</dbReference>
<reference evidence="2 3" key="2">
    <citation type="submission" date="2017-06" db="EMBL/GenBank/DDBJ databases">
        <authorList>
            <person name="Kim H.J."/>
            <person name="Triplett B.A."/>
        </authorList>
    </citation>
    <scope>NUCLEOTIDE SEQUENCE [LARGE SCALE GENOMIC DNA]</scope>
    <source>
        <strain evidence="2">Kingella_eburonensis</strain>
    </source>
</reference>
<keyword evidence="3" id="KW-1185">Reference proteome</keyword>
<dbReference type="EMBL" id="FXUV01000062">
    <property type="protein sequence ID" value="SMQ13369.1"/>
    <property type="molecule type" value="Genomic_DNA"/>
</dbReference>
<name>A0A238HID6_9NEIS</name>